<dbReference type="AlphaFoldDB" id="A0A397J9W1"/>
<keyword evidence="2" id="KW-1185">Reference proteome</keyword>
<dbReference type="Gene3D" id="1.10.10.1010">
    <property type="entry name" value="Intein homing endonuclease, domain IV"/>
    <property type="match status" value="1"/>
</dbReference>
<dbReference type="EMBL" id="PQFF01000087">
    <property type="protein sequence ID" value="RHZ83568.1"/>
    <property type="molecule type" value="Genomic_DNA"/>
</dbReference>
<organism evidence="1 2">
    <name type="scientific">Diversispora epigaea</name>
    <dbReference type="NCBI Taxonomy" id="1348612"/>
    <lineage>
        <taxon>Eukaryota</taxon>
        <taxon>Fungi</taxon>
        <taxon>Fungi incertae sedis</taxon>
        <taxon>Mucoromycota</taxon>
        <taxon>Glomeromycotina</taxon>
        <taxon>Glomeromycetes</taxon>
        <taxon>Diversisporales</taxon>
        <taxon>Diversisporaceae</taxon>
        <taxon>Diversispora</taxon>
    </lineage>
</organism>
<proteinExistence type="predicted"/>
<sequence length="142" mass="17162">MSSDKICQECNQEFNDFEERWRKPCNSKHFQNNFYKWTSGKFNEKIVMQSKKYIYDWCKPCNSKHFRDDFDNEQVEITQSISLRKIVKGGFGTIYKAKWIDGSIMRWDFENQRWLRGGQDDVALKKFDNNFARLNEEFGILK</sequence>
<accession>A0A397J9W1</accession>
<protein>
    <recommendedName>
        <fullName evidence="3">Protein kinase domain-containing protein</fullName>
    </recommendedName>
</protein>
<evidence type="ECO:0000313" key="1">
    <source>
        <dbReference type="EMBL" id="RHZ83568.1"/>
    </source>
</evidence>
<comment type="caution">
    <text evidence="1">The sequence shown here is derived from an EMBL/GenBank/DDBJ whole genome shotgun (WGS) entry which is preliminary data.</text>
</comment>
<evidence type="ECO:0008006" key="3">
    <source>
        <dbReference type="Google" id="ProtNLM"/>
    </source>
</evidence>
<reference evidence="1 2" key="1">
    <citation type="submission" date="2018-08" db="EMBL/GenBank/DDBJ databases">
        <title>Genome and evolution of the arbuscular mycorrhizal fungus Diversispora epigaea (formerly Glomus versiforme) and its bacterial endosymbionts.</title>
        <authorList>
            <person name="Sun X."/>
            <person name="Fei Z."/>
            <person name="Harrison M."/>
        </authorList>
    </citation>
    <scope>NUCLEOTIDE SEQUENCE [LARGE SCALE GENOMIC DNA]</scope>
    <source>
        <strain evidence="1 2">IT104</strain>
    </source>
</reference>
<dbReference type="OrthoDB" id="2414060at2759"/>
<dbReference type="Proteomes" id="UP000266861">
    <property type="component" value="Unassembled WGS sequence"/>
</dbReference>
<name>A0A397J9W1_9GLOM</name>
<gene>
    <name evidence="1" type="ORF">Glove_91g93</name>
</gene>
<evidence type="ECO:0000313" key="2">
    <source>
        <dbReference type="Proteomes" id="UP000266861"/>
    </source>
</evidence>